<reference evidence="3 4" key="1">
    <citation type="submission" date="2020-08" db="EMBL/GenBank/DDBJ databases">
        <title>Genomic Encyclopedia of Type Strains, Phase IV (KMG-IV): sequencing the most valuable type-strain genomes for metagenomic binning, comparative biology and taxonomic classification.</title>
        <authorList>
            <person name="Goeker M."/>
        </authorList>
    </citation>
    <scope>NUCLEOTIDE SEQUENCE [LARGE SCALE GENOMIC DNA]</scope>
    <source>
        <strain evidence="3 4">DSM 45615</strain>
    </source>
</reference>
<keyword evidence="4" id="KW-1185">Reference proteome</keyword>
<gene>
    <name evidence="3" type="ORF">HNP84_002936</name>
</gene>
<keyword evidence="2" id="KW-0472">Membrane</keyword>
<feature type="transmembrane region" description="Helical" evidence="2">
    <location>
        <begin position="74"/>
        <end position="93"/>
    </location>
</feature>
<proteinExistence type="predicted"/>
<evidence type="ECO:0000313" key="4">
    <source>
        <dbReference type="Proteomes" id="UP000578449"/>
    </source>
</evidence>
<accession>A0A840PB44</accession>
<feature type="transmembrane region" description="Helical" evidence="2">
    <location>
        <begin position="217"/>
        <end position="236"/>
    </location>
</feature>
<evidence type="ECO:0000256" key="1">
    <source>
        <dbReference type="SAM" id="MobiDB-lite"/>
    </source>
</evidence>
<feature type="region of interest" description="Disordered" evidence="1">
    <location>
        <begin position="1"/>
        <end position="44"/>
    </location>
</feature>
<evidence type="ECO:0000313" key="3">
    <source>
        <dbReference type="EMBL" id="MBB5133215.1"/>
    </source>
</evidence>
<protein>
    <submittedName>
        <fullName evidence="3">Uncharacterized protein</fullName>
    </submittedName>
</protein>
<feature type="transmembrane region" description="Helical" evidence="2">
    <location>
        <begin position="105"/>
        <end position="123"/>
    </location>
</feature>
<feature type="transmembrane region" description="Helical" evidence="2">
    <location>
        <begin position="184"/>
        <end position="202"/>
    </location>
</feature>
<comment type="caution">
    <text evidence="3">The sequence shown here is derived from an EMBL/GenBank/DDBJ whole genome shotgun (WGS) entry which is preliminary data.</text>
</comment>
<feature type="transmembrane region" description="Helical" evidence="2">
    <location>
        <begin position="159"/>
        <end position="177"/>
    </location>
</feature>
<feature type="transmembrane region" description="Helical" evidence="2">
    <location>
        <begin position="243"/>
        <end position="262"/>
    </location>
</feature>
<organism evidence="3 4">
    <name type="scientific">Thermocatellispora tengchongensis</name>
    <dbReference type="NCBI Taxonomy" id="1073253"/>
    <lineage>
        <taxon>Bacteria</taxon>
        <taxon>Bacillati</taxon>
        <taxon>Actinomycetota</taxon>
        <taxon>Actinomycetes</taxon>
        <taxon>Streptosporangiales</taxon>
        <taxon>Streptosporangiaceae</taxon>
        <taxon>Thermocatellispora</taxon>
    </lineage>
</organism>
<dbReference type="AlphaFoldDB" id="A0A840PB44"/>
<name>A0A840PB44_9ACTN</name>
<feature type="compositionally biased region" description="Gly residues" evidence="1">
    <location>
        <begin position="26"/>
        <end position="44"/>
    </location>
</feature>
<keyword evidence="2" id="KW-0812">Transmembrane</keyword>
<evidence type="ECO:0000256" key="2">
    <source>
        <dbReference type="SAM" id="Phobius"/>
    </source>
</evidence>
<keyword evidence="2" id="KW-1133">Transmembrane helix</keyword>
<feature type="transmembrane region" description="Helical" evidence="2">
    <location>
        <begin position="130"/>
        <end position="147"/>
    </location>
</feature>
<dbReference type="RefSeq" id="WP_185050157.1">
    <property type="nucleotide sequence ID" value="NZ_BAABIX010000010.1"/>
</dbReference>
<sequence>MRNQTSRALSWDGADGGAAGRRTEGRAGGLASGHAGGLPGAQQGGDAGGPDLVDHFDAEYFDLDRRESRIQRHILAAFWLGLLFGLLGTLIRYSGPEPLHMVVDPYAYLLLGASVGATAYGVGWAMLSSLLAAVSPLVSGLACAALIEGFKHDGWISGGFQLNFVVVLSLAYGLLAYGARRDGYLGDAAAGLLGGAMIADAAEKALPGFEEYLPGFAPWPLAVVSALAVGLVLFLRRTVGARLRALLAALAVPMALILLVPAP</sequence>
<dbReference type="Proteomes" id="UP000578449">
    <property type="component" value="Unassembled WGS sequence"/>
</dbReference>
<dbReference type="EMBL" id="JACHGN010000005">
    <property type="protein sequence ID" value="MBB5133215.1"/>
    <property type="molecule type" value="Genomic_DNA"/>
</dbReference>